<accession>A0ABY5Y300</accession>
<proteinExistence type="predicted"/>
<sequence>MFSIFSFTDSTNLPAQSIDLQLLSDDELLSIWEQTQFAEIMLAEKGIPPRNVNNYTKLVETEIQSRAMLDREALMLNAIQNKEPYKNFAETNSDMDFFEL</sequence>
<reference evidence="1" key="1">
    <citation type="submission" date="2020-12" db="EMBL/GenBank/DDBJ databases">
        <title>Taurinivorans muris gen. nov., sp. nov., fundamental and realized metabolic niche of a ubiquitous sulfidogenic bacterium in the murine intestine.</title>
        <authorList>
            <person name="Ye H."/>
            <person name="Hanson B.T."/>
            <person name="Loy A."/>
        </authorList>
    </citation>
    <scope>NUCLEOTIDE SEQUENCE</scope>
    <source>
        <strain evidence="1">LT0009</strain>
    </source>
</reference>
<evidence type="ECO:0000313" key="1">
    <source>
        <dbReference type="EMBL" id="UWX06445.1"/>
    </source>
</evidence>
<gene>
    <name evidence="1" type="ORF">JBF11_03795</name>
</gene>
<dbReference type="RefSeq" id="WP_334316053.1">
    <property type="nucleotide sequence ID" value="NZ_CP065938.1"/>
</dbReference>
<dbReference type="EMBL" id="CP065938">
    <property type="protein sequence ID" value="UWX06445.1"/>
    <property type="molecule type" value="Genomic_DNA"/>
</dbReference>
<evidence type="ECO:0000313" key="2">
    <source>
        <dbReference type="Proteomes" id="UP001058120"/>
    </source>
</evidence>
<keyword evidence="2" id="KW-1185">Reference proteome</keyword>
<protein>
    <submittedName>
        <fullName evidence="1">Uncharacterized protein</fullName>
    </submittedName>
</protein>
<organism evidence="1 2">
    <name type="scientific">Taurinivorans muris</name>
    <dbReference type="NCBI Taxonomy" id="2787751"/>
    <lineage>
        <taxon>Bacteria</taxon>
        <taxon>Pseudomonadati</taxon>
        <taxon>Thermodesulfobacteriota</taxon>
        <taxon>Desulfovibrionia</taxon>
        <taxon>Desulfovibrionales</taxon>
        <taxon>Desulfovibrionaceae</taxon>
        <taxon>Taurinivorans</taxon>
    </lineage>
</organism>
<dbReference type="Proteomes" id="UP001058120">
    <property type="component" value="Chromosome"/>
</dbReference>
<name>A0ABY5Y300_9BACT</name>